<reference evidence="4" key="1">
    <citation type="submission" date="2013-11" db="EMBL/GenBank/DDBJ databases">
        <authorList>
            <person name="Zeyland J."/>
            <person name="Marszalek M."/>
            <person name="Boksa M."/>
            <person name="Slomski R."/>
            <person name="Lipinski D."/>
        </authorList>
    </citation>
    <scope>NUCLEOTIDE SEQUENCE</scope>
    <source>
        <strain evidence="4">AD3</strain>
    </source>
</reference>
<dbReference type="Pfam" id="PF13280">
    <property type="entry name" value="WYL"/>
    <property type="match status" value="1"/>
</dbReference>
<dbReference type="PANTHER" id="PTHR34580">
    <property type="match status" value="1"/>
</dbReference>
<dbReference type="RefSeq" id="WP_038265173.1">
    <property type="nucleotide sequence ID" value="NZ_AYXY01000019.1"/>
</dbReference>
<evidence type="ECO:0000259" key="3">
    <source>
        <dbReference type="PROSITE" id="PS51000"/>
    </source>
</evidence>
<dbReference type="InterPro" id="IPR051534">
    <property type="entry name" value="CBASS_pafABC_assoc_protein"/>
</dbReference>
<dbReference type="EMBL" id="AYXY01000019">
    <property type="protein sequence ID" value="ETN96119.1"/>
    <property type="molecule type" value="Genomic_DNA"/>
</dbReference>
<dbReference type="Gene3D" id="1.10.10.10">
    <property type="entry name" value="Winged helix-like DNA-binding domain superfamily/Winged helix DNA-binding domain"/>
    <property type="match status" value="1"/>
</dbReference>
<organism evidence="4 5">
    <name type="scientific">Zhouia amylolytica AD3</name>
    <dbReference type="NCBI Taxonomy" id="1286632"/>
    <lineage>
        <taxon>Bacteria</taxon>
        <taxon>Pseudomonadati</taxon>
        <taxon>Bacteroidota</taxon>
        <taxon>Flavobacteriia</taxon>
        <taxon>Flavobacteriales</taxon>
        <taxon>Flavobacteriaceae</taxon>
        <taxon>Zhouia</taxon>
    </lineage>
</organism>
<dbReference type="InterPro" id="IPR036388">
    <property type="entry name" value="WH-like_DNA-bd_sf"/>
</dbReference>
<dbReference type="InterPro" id="IPR028349">
    <property type="entry name" value="PafC-like"/>
</dbReference>
<keyword evidence="1" id="KW-0805">Transcription regulation</keyword>
<keyword evidence="5" id="KW-1185">Reference proteome</keyword>
<evidence type="ECO:0000313" key="4">
    <source>
        <dbReference type="EMBL" id="ETN96119.1"/>
    </source>
</evidence>
<dbReference type="PROSITE" id="PS52050">
    <property type="entry name" value="WYL"/>
    <property type="match status" value="1"/>
</dbReference>
<keyword evidence="2" id="KW-0804">Transcription</keyword>
<reference evidence="4" key="2">
    <citation type="journal article" date="2016" name="Genome Announc.">
        <title>Draft Genome Sequence of Zhouia amylolytica AD3, Isolated from Tidal Flat Sediment.</title>
        <authorList>
            <person name="Jia B."/>
            <person name="Jin H.M."/>
            <person name="Lee H.J."/>
            <person name="Jeon C.O."/>
        </authorList>
    </citation>
    <scope>NUCLEOTIDE SEQUENCE [LARGE SCALE GENOMIC DNA]</scope>
    <source>
        <strain evidence="4">AD3</strain>
    </source>
</reference>
<dbReference type="SUPFAM" id="SSF46785">
    <property type="entry name" value="Winged helix' DNA-binding domain"/>
    <property type="match status" value="1"/>
</dbReference>
<sequence length="319" mass="37461">MNRFDRITAILIQLQSKKIIKAQDLAERFEVSLRTIYRDIRTLEEAGVPLYGEAGMGYSIVEGYRLPPVMFSKEEATAFVAAEKLMEKFSDHAIRRHFQSAMFKVKSVLRGTEKDLVQSLEDHILVKQRREQKPSVDNVLELLFKAIAETKVLEISYAGFAKEHIVNRVIEPVGVYHENEYWYTLAYCQLRNDYRNFRIDRVRDISMSEINRVSKQITLEEYQEVYAKKNQKKDVQKVIIRVEKSAVPYIQDQRCFYGYTSERDLGEMVEMTFFTPWVKQGFLRWFLMFADHAEIVEPHSLKEDLSVTIDKISEKLKAC</sequence>
<comment type="caution">
    <text evidence="4">The sequence shown here is derived from an EMBL/GenBank/DDBJ whole genome shotgun (WGS) entry which is preliminary data.</text>
</comment>
<dbReference type="STRING" id="376730.SAMN04487906_0517"/>
<evidence type="ECO:0000313" key="5">
    <source>
        <dbReference type="Proteomes" id="UP000018850"/>
    </source>
</evidence>
<evidence type="ECO:0000256" key="2">
    <source>
        <dbReference type="ARBA" id="ARBA00023163"/>
    </source>
</evidence>
<name>W2UQ79_9FLAO</name>
<feature type="domain" description="HTH deoR-type" evidence="3">
    <location>
        <begin position="3"/>
        <end position="58"/>
    </location>
</feature>
<dbReference type="InterPro" id="IPR013196">
    <property type="entry name" value="HTH_11"/>
</dbReference>
<accession>W2UQ79</accession>
<dbReference type="eggNOG" id="COG2378">
    <property type="taxonomic scope" value="Bacteria"/>
</dbReference>
<protein>
    <submittedName>
        <fullName evidence="4">Helix-turn-helix domain-containing protein</fullName>
    </submittedName>
</protein>
<dbReference type="AlphaFoldDB" id="W2UQ79"/>
<dbReference type="PATRIC" id="fig|1286632.3.peg.1831"/>
<dbReference type="GO" id="GO:0003700">
    <property type="term" value="F:DNA-binding transcription factor activity"/>
    <property type="evidence" value="ECO:0007669"/>
    <property type="project" value="InterPro"/>
</dbReference>
<dbReference type="PROSITE" id="PS51000">
    <property type="entry name" value="HTH_DEOR_2"/>
    <property type="match status" value="1"/>
</dbReference>
<dbReference type="InterPro" id="IPR036390">
    <property type="entry name" value="WH_DNA-bd_sf"/>
</dbReference>
<dbReference type="PANTHER" id="PTHR34580:SF1">
    <property type="entry name" value="PROTEIN PAFC"/>
    <property type="match status" value="1"/>
</dbReference>
<gene>
    <name evidence="4" type="ORF">P278_18410</name>
</gene>
<dbReference type="InterPro" id="IPR026881">
    <property type="entry name" value="WYL_dom"/>
</dbReference>
<proteinExistence type="predicted"/>
<dbReference type="InterPro" id="IPR001034">
    <property type="entry name" value="DeoR_HTH"/>
</dbReference>
<dbReference type="PIRSF" id="PIRSF016838">
    <property type="entry name" value="PafC"/>
    <property type="match status" value="1"/>
</dbReference>
<dbReference type="Pfam" id="PF08279">
    <property type="entry name" value="HTH_11"/>
    <property type="match status" value="1"/>
</dbReference>
<dbReference type="SMART" id="SM00420">
    <property type="entry name" value="HTH_DEOR"/>
    <property type="match status" value="1"/>
</dbReference>
<evidence type="ECO:0000256" key="1">
    <source>
        <dbReference type="ARBA" id="ARBA00023015"/>
    </source>
</evidence>
<dbReference type="Proteomes" id="UP000018850">
    <property type="component" value="Unassembled WGS sequence"/>
</dbReference>